<evidence type="ECO:0000259" key="1">
    <source>
        <dbReference type="PROSITE" id="PS50943"/>
    </source>
</evidence>
<dbReference type="PROSITE" id="PS50943">
    <property type="entry name" value="HTH_CROC1"/>
    <property type="match status" value="1"/>
</dbReference>
<feature type="domain" description="HTH cro/C1-type" evidence="1">
    <location>
        <begin position="46"/>
        <end position="102"/>
    </location>
</feature>
<evidence type="ECO:0000313" key="3">
    <source>
        <dbReference type="Proteomes" id="UP000034516"/>
    </source>
</evidence>
<dbReference type="AlphaFoldDB" id="A0A0G1B721"/>
<dbReference type="Proteomes" id="UP000034516">
    <property type="component" value="Unassembled WGS sequence"/>
</dbReference>
<dbReference type="Pfam" id="PF01381">
    <property type="entry name" value="HTH_3"/>
    <property type="match status" value="1"/>
</dbReference>
<protein>
    <recommendedName>
        <fullName evidence="1">HTH cro/C1-type domain-containing protein</fullName>
    </recommendedName>
</protein>
<dbReference type="EMBL" id="LCCW01000020">
    <property type="protein sequence ID" value="KKS42091.1"/>
    <property type="molecule type" value="Genomic_DNA"/>
</dbReference>
<comment type="caution">
    <text evidence="2">The sequence shown here is derived from an EMBL/GenBank/DDBJ whole genome shotgun (WGS) entry which is preliminary data.</text>
</comment>
<evidence type="ECO:0000313" key="2">
    <source>
        <dbReference type="EMBL" id="KKS42091.1"/>
    </source>
</evidence>
<name>A0A0G1B721_9BACT</name>
<gene>
    <name evidence="2" type="ORF">UV02_C0020G0002</name>
</gene>
<dbReference type="CDD" id="cd00093">
    <property type="entry name" value="HTH_XRE"/>
    <property type="match status" value="1"/>
</dbReference>
<dbReference type="InterPro" id="IPR001387">
    <property type="entry name" value="Cro/C1-type_HTH"/>
</dbReference>
<dbReference type="Gene3D" id="1.10.260.40">
    <property type="entry name" value="lambda repressor-like DNA-binding domains"/>
    <property type="match status" value="1"/>
</dbReference>
<dbReference type="SMART" id="SM00530">
    <property type="entry name" value="HTH_XRE"/>
    <property type="match status" value="1"/>
</dbReference>
<accession>A0A0G1B721</accession>
<proteinExistence type="predicted"/>
<sequence length="103" mass="12280">MNKKNIIKKEKKAIDFQKYLARQLKDESVKKYYDEYGKQLEIAYQILQLRQQQKMSQTELARRLKTKQSNVARMETGQQNFTTDTLQKVAGIFKCQLKVEFVK</sequence>
<dbReference type="InterPro" id="IPR010982">
    <property type="entry name" value="Lambda_DNA-bd_dom_sf"/>
</dbReference>
<dbReference type="SUPFAM" id="SSF47413">
    <property type="entry name" value="lambda repressor-like DNA-binding domains"/>
    <property type="match status" value="1"/>
</dbReference>
<reference evidence="2 3" key="1">
    <citation type="journal article" date="2015" name="Nature">
        <title>rRNA introns, odd ribosomes, and small enigmatic genomes across a large radiation of phyla.</title>
        <authorList>
            <person name="Brown C.T."/>
            <person name="Hug L.A."/>
            <person name="Thomas B.C."/>
            <person name="Sharon I."/>
            <person name="Castelle C.J."/>
            <person name="Singh A."/>
            <person name="Wilkins M.J."/>
            <person name="Williams K.H."/>
            <person name="Banfield J.F."/>
        </authorList>
    </citation>
    <scope>NUCLEOTIDE SEQUENCE [LARGE SCALE GENOMIC DNA]</scope>
</reference>
<organism evidence="2 3">
    <name type="scientific">Candidatus Kuenenbacteria bacterium GW2011_GWA2_42_15</name>
    <dbReference type="NCBI Taxonomy" id="1618677"/>
    <lineage>
        <taxon>Bacteria</taxon>
        <taxon>Candidatus Kueneniibacteriota</taxon>
    </lineage>
</organism>
<dbReference type="GO" id="GO:0003677">
    <property type="term" value="F:DNA binding"/>
    <property type="evidence" value="ECO:0007669"/>
    <property type="project" value="InterPro"/>
</dbReference>